<gene>
    <name evidence="14" type="primary">LOC100026095</name>
</gene>
<dbReference type="InterPro" id="IPR036179">
    <property type="entry name" value="Ig-like_dom_sf"/>
</dbReference>
<dbReference type="Gene3D" id="2.60.40.10">
    <property type="entry name" value="Immunoglobulins"/>
    <property type="match status" value="2"/>
</dbReference>
<dbReference type="PANTHER" id="PTHR11738">
    <property type="entry name" value="MHC CLASS I NK CELL RECEPTOR"/>
    <property type="match status" value="1"/>
</dbReference>
<dbReference type="Proteomes" id="UP000002280">
    <property type="component" value="Chromosome 4"/>
</dbReference>
<reference evidence="14 15" key="1">
    <citation type="journal article" date="2007" name="Nature">
        <title>Genome of the marsupial Monodelphis domestica reveals innovation in non-coding sequences.</title>
        <authorList>
            <person name="Mikkelsen T.S."/>
            <person name="Wakefield M.J."/>
            <person name="Aken B."/>
            <person name="Amemiya C.T."/>
            <person name="Chang J.L."/>
            <person name="Duke S."/>
            <person name="Garber M."/>
            <person name="Gentles A.J."/>
            <person name="Goodstadt L."/>
            <person name="Heger A."/>
            <person name="Jurka J."/>
            <person name="Kamal M."/>
            <person name="Mauceli E."/>
            <person name="Searle S.M."/>
            <person name="Sharpe T."/>
            <person name="Baker M.L."/>
            <person name="Batzer M.A."/>
            <person name="Benos P.V."/>
            <person name="Belov K."/>
            <person name="Clamp M."/>
            <person name="Cook A."/>
            <person name="Cuff J."/>
            <person name="Das R."/>
            <person name="Davidow L."/>
            <person name="Deakin J.E."/>
            <person name="Fazzari M.J."/>
            <person name="Glass J.L."/>
            <person name="Grabherr M."/>
            <person name="Greally J.M."/>
            <person name="Gu W."/>
            <person name="Hore T.A."/>
            <person name="Huttley G.A."/>
            <person name="Kleber M."/>
            <person name="Jirtle R.L."/>
            <person name="Koina E."/>
            <person name="Lee J.T."/>
            <person name="Mahony S."/>
            <person name="Marra M.A."/>
            <person name="Miller R.D."/>
            <person name="Nicholls R.D."/>
            <person name="Oda M."/>
            <person name="Papenfuss A.T."/>
            <person name="Parra Z.E."/>
            <person name="Pollock D.D."/>
            <person name="Ray D.A."/>
            <person name="Schein J.E."/>
            <person name="Speed T.P."/>
            <person name="Thompson K."/>
            <person name="VandeBerg J.L."/>
            <person name="Wade C.M."/>
            <person name="Walker J.A."/>
            <person name="Waters P.D."/>
            <person name="Webber C."/>
            <person name="Weidman J.R."/>
            <person name="Xie X."/>
            <person name="Zody M.C."/>
            <person name="Baldwin J."/>
            <person name="Abdouelleil A."/>
            <person name="Abdulkadir J."/>
            <person name="Abebe A."/>
            <person name="Abera B."/>
            <person name="Abreu J."/>
            <person name="Acer S.C."/>
            <person name="Aftuck L."/>
            <person name="Alexander A."/>
            <person name="An P."/>
            <person name="Anderson E."/>
            <person name="Anderson S."/>
            <person name="Arachi H."/>
            <person name="Azer M."/>
            <person name="Bachantsang P."/>
            <person name="Barry A."/>
            <person name="Bayul T."/>
            <person name="Berlin A."/>
            <person name="Bessette D."/>
            <person name="Bloom T."/>
            <person name="Bloom T."/>
            <person name="Boguslavskiy L."/>
            <person name="Bonnet C."/>
            <person name="Boukhgalter B."/>
            <person name="Bourzgui I."/>
            <person name="Brown A."/>
            <person name="Cahill P."/>
            <person name="Channer S."/>
            <person name="Cheshatsang Y."/>
            <person name="Chuda L."/>
            <person name="Citroen M."/>
            <person name="Collymore A."/>
            <person name="Cooke P."/>
            <person name="Costello M."/>
            <person name="D'Aco K."/>
            <person name="Daza R."/>
            <person name="De Haan G."/>
            <person name="DeGray S."/>
            <person name="DeMaso C."/>
            <person name="Dhargay N."/>
            <person name="Dooley K."/>
            <person name="Dooley E."/>
            <person name="Doricent M."/>
            <person name="Dorje P."/>
            <person name="Dorjee K."/>
            <person name="Dupes A."/>
            <person name="Elong R."/>
            <person name="Falk J."/>
            <person name="Farina A."/>
            <person name="Faro S."/>
            <person name="Ferguson D."/>
            <person name="Fisher S."/>
            <person name="Foley C.D."/>
            <person name="Franke A."/>
            <person name="Friedrich D."/>
            <person name="Gadbois L."/>
            <person name="Gearin G."/>
            <person name="Gearin C.R."/>
            <person name="Giannoukos G."/>
            <person name="Goode T."/>
            <person name="Graham J."/>
            <person name="Grandbois E."/>
            <person name="Grewal S."/>
            <person name="Gyaltsen K."/>
            <person name="Hafez N."/>
            <person name="Hagos B."/>
            <person name="Hall J."/>
            <person name="Henson C."/>
            <person name="Hollinger A."/>
            <person name="Honan T."/>
            <person name="Huard M.D."/>
            <person name="Hughes L."/>
            <person name="Hurhula B."/>
            <person name="Husby M.E."/>
            <person name="Kamat A."/>
            <person name="Kanga B."/>
            <person name="Kashin S."/>
            <person name="Khazanovich D."/>
            <person name="Kisner P."/>
            <person name="Lance K."/>
            <person name="Lara M."/>
            <person name="Lee W."/>
            <person name="Lennon N."/>
            <person name="Letendre F."/>
            <person name="LeVine R."/>
            <person name="Lipovsky A."/>
            <person name="Liu X."/>
            <person name="Liu J."/>
            <person name="Liu S."/>
            <person name="Lokyitsang T."/>
            <person name="Lokyitsang Y."/>
            <person name="Lubonja R."/>
            <person name="Lui A."/>
            <person name="MacDonald P."/>
            <person name="Magnisalis V."/>
            <person name="Maru K."/>
            <person name="Matthews C."/>
            <person name="McCusker W."/>
            <person name="McDonough S."/>
            <person name="Mehta T."/>
            <person name="Meldrim J."/>
            <person name="Meneus L."/>
            <person name="Mihai O."/>
            <person name="Mihalev A."/>
            <person name="Mihova T."/>
            <person name="Mittelman R."/>
            <person name="Mlenga V."/>
            <person name="Montmayeur A."/>
            <person name="Mulrain L."/>
            <person name="Navidi A."/>
            <person name="Naylor J."/>
            <person name="Negash T."/>
            <person name="Nguyen T."/>
            <person name="Nguyen N."/>
            <person name="Nicol R."/>
            <person name="Norbu C."/>
            <person name="Norbu N."/>
            <person name="Novod N."/>
            <person name="O'Neill B."/>
            <person name="Osman S."/>
            <person name="Markiewicz E."/>
            <person name="Oyono O.L."/>
            <person name="Patti C."/>
            <person name="Phunkhang P."/>
            <person name="Pierre F."/>
            <person name="Priest M."/>
            <person name="Raghuraman S."/>
            <person name="Rege F."/>
            <person name="Reyes R."/>
            <person name="Rise C."/>
            <person name="Rogov P."/>
            <person name="Ross K."/>
            <person name="Ryan E."/>
            <person name="Settipalli S."/>
            <person name="Shea T."/>
            <person name="Sherpa N."/>
            <person name="Shi L."/>
            <person name="Shih D."/>
            <person name="Sparrow T."/>
            <person name="Spaulding J."/>
            <person name="Stalker J."/>
            <person name="Stange-Thomann N."/>
            <person name="Stavropoulos S."/>
            <person name="Stone C."/>
            <person name="Strader C."/>
            <person name="Tesfaye S."/>
            <person name="Thomson T."/>
            <person name="Thoulutsang Y."/>
            <person name="Thoulutsang D."/>
            <person name="Topham K."/>
            <person name="Topping I."/>
            <person name="Tsamla T."/>
            <person name="Vassiliev H."/>
            <person name="Vo A."/>
            <person name="Wangchuk T."/>
            <person name="Wangdi T."/>
            <person name="Weiand M."/>
            <person name="Wilkinson J."/>
            <person name="Wilson A."/>
            <person name="Yadav S."/>
            <person name="Young G."/>
            <person name="Yu Q."/>
            <person name="Zembek L."/>
            <person name="Zhong D."/>
            <person name="Zimmer A."/>
            <person name="Zwirko Z."/>
            <person name="Jaffe D.B."/>
            <person name="Alvarez P."/>
            <person name="Brockman W."/>
            <person name="Butler J."/>
            <person name="Chin C."/>
            <person name="Gnerre S."/>
            <person name="MacCallum I."/>
            <person name="Graves J.A."/>
            <person name="Ponting C.P."/>
            <person name="Breen M."/>
            <person name="Samollow P.B."/>
            <person name="Lander E.S."/>
            <person name="Lindblad-Toh K."/>
        </authorList>
    </citation>
    <scope>NUCLEOTIDE SEQUENCE [LARGE SCALE GENOMIC DNA]</scope>
</reference>
<dbReference type="eggNOG" id="ENOG502SWRJ">
    <property type="taxonomic scope" value="Eukaryota"/>
</dbReference>
<feature type="signal peptide" evidence="12">
    <location>
        <begin position="1"/>
        <end position="21"/>
    </location>
</feature>
<dbReference type="AlphaFoldDB" id="F6YW66"/>
<dbReference type="InParanoid" id="F6YW66"/>
<feature type="region of interest" description="Disordered" evidence="11">
    <location>
        <begin position="271"/>
        <end position="294"/>
    </location>
</feature>
<evidence type="ECO:0000256" key="9">
    <source>
        <dbReference type="ARBA" id="ARBA00023180"/>
    </source>
</evidence>
<dbReference type="InterPro" id="IPR007110">
    <property type="entry name" value="Ig-like_dom"/>
</dbReference>
<comment type="subcellular location">
    <subcellularLocation>
        <location evidence="1">Cell membrane</location>
        <topology evidence="1">Single-pass membrane protein</topology>
    </subcellularLocation>
</comment>
<keyword evidence="5" id="KW-0677">Repeat</keyword>
<evidence type="ECO:0000259" key="13">
    <source>
        <dbReference type="PROSITE" id="PS50835"/>
    </source>
</evidence>
<evidence type="ECO:0000256" key="4">
    <source>
        <dbReference type="ARBA" id="ARBA00022729"/>
    </source>
</evidence>
<evidence type="ECO:0000256" key="10">
    <source>
        <dbReference type="ARBA" id="ARBA00023319"/>
    </source>
</evidence>
<evidence type="ECO:0000256" key="7">
    <source>
        <dbReference type="ARBA" id="ARBA00023136"/>
    </source>
</evidence>
<evidence type="ECO:0000256" key="12">
    <source>
        <dbReference type="SAM" id="SignalP"/>
    </source>
</evidence>
<keyword evidence="2" id="KW-1003">Cell membrane</keyword>
<keyword evidence="3" id="KW-0812">Transmembrane</keyword>
<dbReference type="FunFam" id="2.60.40.10:FF:000049">
    <property type="entry name" value="Leukocyte immunoglobulin-like receptor subfamily B member 1"/>
    <property type="match status" value="2"/>
</dbReference>
<keyword evidence="4 12" id="KW-0732">Signal</keyword>
<accession>F6YW66</accession>
<evidence type="ECO:0000256" key="5">
    <source>
        <dbReference type="ARBA" id="ARBA00022737"/>
    </source>
</evidence>
<feature type="chain" id="PRO_5003347158" evidence="12">
    <location>
        <begin position="22"/>
        <end position="294"/>
    </location>
</feature>
<evidence type="ECO:0000313" key="14">
    <source>
        <dbReference type="Ensembl" id="ENSMODP00000004674.3"/>
    </source>
</evidence>
<keyword evidence="9" id="KW-0325">Glycoprotein</keyword>
<reference evidence="14" key="3">
    <citation type="submission" date="2025-09" db="UniProtKB">
        <authorList>
            <consortium name="Ensembl"/>
        </authorList>
    </citation>
    <scope>IDENTIFICATION</scope>
</reference>
<name>F6YW66_MONDO</name>
<evidence type="ECO:0000256" key="6">
    <source>
        <dbReference type="ARBA" id="ARBA00022989"/>
    </source>
</evidence>
<dbReference type="Bgee" id="ENSMODG00000003816">
    <property type="expression patterns" value="Expressed in lung and 17 other cell types or tissues"/>
</dbReference>
<dbReference type="SUPFAM" id="SSF48726">
    <property type="entry name" value="Immunoglobulin"/>
    <property type="match status" value="2"/>
</dbReference>
<keyword evidence="7" id="KW-0472">Membrane</keyword>
<dbReference type="SMART" id="SM00409">
    <property type="entry name" value="IG"/>
    <property type="match status" value="2"/>
</dbReference>
<protein>
    <submittedName>
        <fullName evidence="14">Leukocyte immunoglobulin-like receptor subfamily A member 2</fullName>
    </submittedName>
</protein>
<dbReference type="OMA" id="AHQGSYR"/>
<keyword evidence="6" id="KW-1133">Transmembrane helix</keyword>
<feature type="region of interest" description="Disordered" evidence="11">
    <location>
        <begin position="214"/>
        <end position="233"/>
    </location>
</feature>
<evidence type="ECO:0000256" key="2">
    <source>
        <dbReference type="ARBA" id="ARBA00022475"/>
    </source>
</evidence>
<dbReference type="STRING" id="13616.ENSMODP00000004674"/>
<keyword evidence="15" id="KW-1185">Reference proteome</keyword>
<dbReference type="OrthoDB" id="9450359at2759"/>
<dbReference type="KEGG" id="mdo:100026095"/>
<dbReference type="InterPro" id="IPR003598">
    <property type="entry name" value="Ig_sub2"/>
</dbReference>
<dbReference type="InterPro" id="IPR013783">
    <property type="entry name" value="Ig-like_fold"/>
</dbReference>
<dbReference type="GO" id="GO:0005886">
    <property type="term" value="C:plasma membrane"/>
    <property type="evidence" value="ECO:0000318"/>
    <property type="project" value="GO_Central"/>
</dbReference>
<reference evidence="14" key="2">
    <citation type="submission" date="2025-08" db="UniProtKB">
        <authorList>
            <consortium name="Ensembl"/>
        </authorList>
    </citation>
    <scope>IDENTIFICATION</scope>
</reference>
<dbReference type="PANTHER" id="PTHR11738:SF179">
    <property type="entry name" value="LEUKOCYTE IMMUNOGLOBULIN-LIKE RECEPTOR SUBFAMILY A MEMBER 5"/>
    <property type="match status" value="1"/>
</dbReference>
<keyword evidence="8" id="KW-1015">Disulfide bond</keyword>
<dbReference type="GO" id="GO:0002764">
    <property type="term" value="P:immune response-regulating signaling pathway"/>
    <property type="evidence" value="ECO:0000318"/>
    <property type="project" value="GO_Central"/>
</dbReference>
<proteinExistence type="predicted"/>
<feature type="domain" description="Ig-like" evidence="13">
    <location>
        <begin position="121"/>
        <end position="209"/>
    </location>
</feature>
<sequence length="294" mass="32900">MSPLAIIFLSFGLWLHQWIGAQEATLPRPSLWADPGPLIPQKRSVILRCRGFPGAEKYRLRREGGSPDRDVSTAGTEAEFPISSVTSDTVGHYRCLYMSQSHWSKPSEPVELVMTDWYDKPSLSALPSPEVASGENVTLRCRSNQWFEKYALHKEGGAISQSQGSWYHADFLIPAVEVAHQGSYRCYSLHRESPYEWSAPSDPLELRVTEATDDPQLQNSRNPWNSSNSTSDVPPQDYQVGNLIRFSLAGLVLIMLGLLLAEAWHSERRHREAAQKPLPPLPVQPKKQGGSVNL</sequence>
<evidence type="ECO:0000313" key="15">
    <source>
        <dbReference type="Proteomes" id="UP000002280"/>
    </source>
</evidence>
<dbReference type="InterPro" id="IPR003599">
    <property type="entry name" value="Ig_sub"/>
</dbReference>
<dbReference type="FunCoup" id="F6YW66">
    <property type="interactions" value="30"/>
</dbReference>
<dbReference type="GeneID" id="100026095"/>
<evidence type="ECO:0000256" key="3">
    <source>
        <dbReference type="ARBA" id="ARBA00022692"/>
    </source>
</evidence>
<dbReference type="Pfam" id="PF13895">
    <property type="entry name" value="Ig_2"/>
    <property type="match status" value="2"/>
</dbReference>
<evidence type="ECO:0000256" key="1">
    <source>
        <dbReference type="ARBA" id="ARBA00004162"/>
    </source>
</evidence>
<dbReference type="SMART" id="SM00408">
    <property type="entry name" value="IGc2"/>
    <property type="match status" value="2"/>
</dbReference>
<dbReference type="HOGENOM" id="CLU_021100_1_4_1"/>
<dbReference type="GeneTree" id="ENSGT01100000263478"/>
<dbReference type="PROSITE" id="PS50835">
    <property type="entry name" value="IG_LIKE"/>
    <property type="match status" value="1"/>
</dbReference>
<dbReference type="InterPro" id="IPR050412">
    <property type="entry name" value="Ig-like_Receptors_ImmuneReg"/>
</dbReference>
<keyword evidence="10" id="KW-0393">Immunoglobulin domain</keyword>
<feature type="compositionally biased region" description="Polar residues" evidence="11">
    <location>
        <begin position="215"/>
        <end position="233"/>
    </location>
</feature>
<evidence type="ECO:0000256" key="11">
    <source>
        <dbReference type="SAM" id="MobiDB-lite"/>
    </source>
</evidence>
<dbReference type="Ensembl" id="ENSMODT00000004774.4">
    <property type="protein sequence ID" value="ENSMODP00000004674.3"/>
    <property type="gene ID" value="ENSMODG00000003816.4"/>
</dbReference>
<evidence type="ECO:0000256" key="8">
    <source>
        <dbReference type="ARBA" id="ARBA00023157"/>
    </source>
</evidence>
<organism evidence="14 15">
    <name type="scientific">Monodelphis domestica</name>
    <name type="common">Gray short-tailed opossum</name>
    <dbReference type="NCBI Taxonomy" id="13616"/>
    <lineage>
        <taxon>Eukaryota</taxon>
        <taxon>Metazoa</taxon>
        <taxon>Chordata</taxon>
        <taxon>Craniata</taxon>
        <taxon>Vertebrata</taxon>
        <taxon>Euteleostomi</taxon>
        <taxon>Mammalia</taxon>
        <taxon>Metatheria</taxon>
        <taxon>Didelphimorphia</taxon>
        <taxon>Didelphidae</taxon>
        <taxon>Monodelphis</taxon>
    </lineage>
</organism>